<dbReference type="SUPFAM" id="SSF51556">
    <property type="entry name" value="Metallo-dependent hydrolases"/>
    <property type="match status" value="1"/>
</dbReference>
<sequence length="269" mass="30015">MNDMVGRHCLDSHLHLQDPRLAAIRNDVLARAAAAGVARMFCNATAEADWAEVLGLASISAAVIPFVGIHPWHAGTASAGWEKRLTMILETSRCGIGEIGLDRKCPVAMERQEEIFSRQLQLATRLKRPLSLHCLGCWGRLREILEHQAKIAALPPTMIHSFSGSSEIMQRLVRLGCWLSFSAGLTDPKRERLRRVFVATPLHRILLETDAPDQLPFALKTAATPPLNEPANILALYREAAELRQIDLENFIHRIWNNGEIYADSLLPR</sequence>
<dbReference type="InterPro" id="IPR032466">
    <property type="entry name" value="Metal_Hydrolase"/>
</dbReference>
<feature type="binding site" evidence="1">
    <location>
        <position position="15"/>
    </location>
    <ligand>
        <name>a divalent metal cation</name>
        <dbReference type="ChEBI" id="CHEBI:60240"/>
        <label>1</label>
    </ligand>
</feature>
<organism evidence="2 3">
    <name type="scientific">Desulfoprunum benzoelyticum</name>
    <dbReference type="NCBI Taxonomy" id="1506996"/>
    <lineage>
        <taxon>Bacteria</taxon>
        <taxon>Pseudomonadati</taxon>
        <taxon>Thermodesulfobacteriota</taxon>
        <taxon>Desulfobulbia</taxon>
        <taxon>Desulfobulbales</taxon>
        <taxon>Desulfobulbaceae</taxon>
        <taxon>Desulfoprunum</taxon>
    </lineage>
</organism>
<feature type="binding site" evidence="1">
    <location>
        <position position="133"/>
    </location>
    <ligand>
        <name>a divalent metal cation</name>
        <dbReference type="ChEBI" id="CHEBI:60240"/>
        <label>2</label>
    </ligand>
</feature>
<dbReference type="Pfam" id="PF01026">
    <property type="entry name" value="TatD_DNase"/>
    <property type="match status" value="1"/>
</dbReference>
<evidence type="ECO:0000313" key="2">
    <source>
        <dbReference type="EMBL" id="MBB5348149.1"/>
    </source>
</evidence>
<name>A0A840V336_9BACT</name>
<gene>
    <name evidence="2" type="ORF">HNQ81_001880</name>
</gene>
<feature type="binding site" evidence="1">
    <location>
        <position position="13"/>
    </location>
    <ligand>
        <name>a divalent metal cation</name>
        <dbReference type="ChEBI" id="CHEBI:60240"/>
        <label>1</label>
    </ligand>
</feature>
<feature type="binding site" evidence="1">
    <location>
        <position position="98"/>
    </location>
    <ligand>
        <name>a divalent metal cation</name>
        <dbReference type="ChEBI" id="CHEBI:60240"/>
        <label>1</label>
    </ligand>
</feature>
<reference evidence="2 3" key="1">
    <citation type="submission" date="2020-08" db="EMBL/GenBank/DDBJ databases">
        <title>Genomic Encyclopedia of Type Strains, Phase IV (KMG-IV): sequencing the most valuable type-strain genomes for metagenomic binning, comparative biology and taxonomic classification.</title>
        <authorList>
            <person name="Goeker M."/>
        </authorList>
    </citation>
    <scope>NUCLEOTIDE SEQUENCE [LARGE SCALE GENOMIC DNA]</scope>
    <source>
        <strain evidence="2 3">DSM 28570</strain>
    </source>
</reference>
<evidence type="ECO:0000313" key="3">
    <source>
        <dbReference type="Proteomes" id="UP000539642"/>
    </source>
</evidence>
<dbReference type="PANTHER" id="PTHR47176:SF1">
    <property type="entry name" value="OS04G0577500 PROTEIN"/>
    <property type="match status" value="1"/>
</dbReference>
<dbReference type="GO" id="GO:0046872">
    <property type="term" value="F:metal ion binding"/>
    <property type="evidence" value="ECO:0007669"/>
    <property type="project" value="UniProtKB-KW"/>
</dbReference>
<dbReference type="GO" id="GO:0016788">
    <property type="term" value="F:hydrolase activity, acting on ester bonds"/>
    <property type="evidence" value="ECO:0007669"/>
    <property type="project" value="InterPro"/>
</dbReference>
<dbReference type="PANTHER" id="PTHR47176">
    <property type="entry name" value="OSJNBA0020J04.13 PROTEIN"/>
    <property type="match status" value="1"/>
</dbReference>
<dbReference type="Gene3D" id="3.20.20.140">
    <property type="entry name" value="Metal-dependent hydrolases"/>
    <property type="match status" value="1"/>
</dbReference>
<dbReference type="CDD" id="cd01310">
    <property type="entry name" value="TatD_DNAse"/>
    <property type="match status" value="1"/>
</dbReference>
<keyword evidence="3" id="KW-1185">Reference proteome</keyword>
<dbReference type="Proteomes" id="UP000539642">
    <property type="component" value="Unassembled WGS sequence"/>
</dbReference>
<feature type="binding site" evidence="1">
    <location>
        <position position="160"/>
    </location>
    <ligand>
        <name>a divalent metal cation</name>
        <dbReference type="ChEBI" id="CHEBI:60240"/>
        <label>2</label>
    </ligand>
</feature>
<dbReference type="PIRSF" id="PIRSF005902">
    <property type="entry name" value="DNase_TatD"/>
    <property type="match status" value="1"/>
</dbReference>
<protein>
    <submittedName>
        <fullName evidence="2">TatD DNase family protein</fullName>
        <ecNumber evidence="2">3.1.21.-</ecNumber>
    </submittedName>
</protein>
<dbReference type="InterPro" id="IPR001130">
    <property type="entry name" value="TatD-like"/>
</dbReference>
<dbReference type="RefSeq" id="WP_183350609.1">
    <property type="nucleotide sequence ID" value="NZ_JACHEO010000009.1"/>
</dbReference>
<dbReference type="EC" id="3.1.21.-" evidence="2"/>
<evidence type="ECO:0000256" key="1">
    <source>
        <dbReference type="PIRSR" id="PIRSR005902-1"/>
    </source>
</evidence>
<dbReference type="AlphaFoldDB" id="A0A840V336"/>
<proteinExistence type="predicted"/>
<accession>A0A840V336</accession>
<comment type="caution">
    <text evidence="2">The sequence shown here is derived from an EMBL/GenBank/DDBJ whole genome shotgun (WGS) entry which is preliminary data.</text>
</comment>
<dbReference type="EMBL" id="JACHEO010000009">
    <property type="protein sequence ID" value="MBB5348149.1"/>
    <property type="molecule type" value="Genomic_DNA"/>
</dbReference>
<keyword evidence="1" id="KW-0479">Metal-binding</keyword>
<feature type="binding site" evidence="1">
    <location>
        <position position="210"/>
    </location>
    <ligand>
        <name>a divalent metal cation</name>
        <dbReference type="ChEBI" id="CHEBI:60240"/>
        <label>1</label>
    </ligand>
</feature>
<keyword evidence="2" id="KW-0378">Hydrolase</keyword>